<evidence type="ECO:0000313" key="2">
    <source>
        <dbReference type="Proteomes" id="UP001224890"/>
    </source>
</evidence>
<dbReference type="GeneID" id="85452665"/>
<gene>
    <name evidence="1" type="ORF">BDP55DRAFT_540626</name>
</gene>
<dbReference type="Proteomes" id="UP001224890">
    <property type="component" value="Unassembled WGS sequence"/>
</dbReference>
<evidence type="ECO:0000313" key="1">
    <source>
        <dbReference type="EMBL" id="KAK1700138.1"/>
    </source>
</evidence>
<reference evidence="1" key="1">
    <citation type="submission" date="2021-06" db="EMBL/GenBank/DDBJ databases">
        <title>Comparative genomics, transcriptomics and evolutionary studies reveal genomic signatures of adaptation to plant cell wall in hemibiotrophic fungi.</title>
        <authorList>
            <consortium name="DOE Joint Genome Institute"/>
            <person name="Baroncelli R."/>
            <person name="Diaz J.F."/>
            <person name="Benocci T."/>
            <person name="Peng M."/>
            <person name="Battaglia E."/>
            <person name="Haridas S."/>
            <person name="Andreopoulos W."/>
            <person name="Labutti K."/>
            <person name="Pangilinan J."/>
            <person name="Floch G.L."/>
            <person name="Makela M.R."/>
            <person name="Henrissat B."/>
            <person name="Grigoriev I.V."/>
            <person name="Crouch J.A."/>
            <person name="De Vries R.P."/>
            <person name="Sukno S.A."/>
            <person name="Thon M.R."/>
        </authorList>
    </citation>
    <scope>NUCLEOTIDE SEQUENCE</scope>
    <source>
        <strain evidence="1">CBS 193.32</strain>
    </source>
</reference>
<proteinExistence type="predicted"/>
<dbReference type="AlphaFoldDB" id="A0AAJ0EZI8"/>
<keyword evidence="2" id="KW-1185">Reference proteome</keyword>
<protein>
    <submittedName>
        <fullName evidence="1">Uncharacterized protein</fullName>
    </submittedName>
</protein>
<name>A0AAJ0EZI8_9PEZI</name>
<dbReference type="EMBL" id="JAHMHR010000003">
    <property type="protein sequence ID" value="KAK1700138.1"/>
    <property type="molecule type" value="Genomic_DNA"/>
</dbReference>
<comment type="caution">
    <text evidence="1">The sequence shown here is derived from an EMBL/GenBank/DDBJ whole genome shotgun (WGS) entry which is preliminary data.</text>
</comment>
<accession>A0AAJ0EZI8</accession>
<dbReference type="RefSeq" id="XP_060435895.1">
    <property type="nucleotide sequence ID" value="XM_060568139.1"/>
</dbReference>
<organism evidence="1 2">
    <name type="scientific">Colletotrichum godetiae</name>
    <dbReference type="NCBI Taxonomy" id="1209918"/>
    <lineage>
        <taxon>Eukaryota</taxon>
        <taxon>Fungi</taxon>
        <taxon>Dikarya</taxon>
        <taxon>Ascomycota</taxon>
        <taxon>Pezizomycotina</taxon>
        <taxon>Sordariomycetes</taxon>
        <taxon>Hypocreomycetidae</taxon>
        <taxon>Glomerellales</taxon>
        <taxon>Glomerellaceae</taxon>
        <taxon>Colletotrichum</taxon>
        <taxon>Colletotrichum acutatum species complex</taxon>
    </lineage>
</organism>
<sequence>MCRHCLDKKPRDGAIRALRPSFGFVVYDTTETARPARSVRLAHALFDHTRMNRDTIRYGVDRIEVVTLSLLNFFSVDQRAKACMLHLDF</sequence>